<dbReference type="Proteomes" id="UP000789920">
    <property type="component" value="Unassembled WGS sequence"/>
</dbReference>
<accession>A0ACA9RQG6</accession>
<name>A0ACA9RQG6_9GLOM</name>
<proteinExistence type="predicted"/>
<evidence type="ECO:0000313" key="2">
    <source>
        <dbReference type="Proteomes" id="UP000789920"/>
    </source>
</evidence>
<gene>
    <name evidence="1" type="ORF">RPERSI_LOCUS22058</name>
</gene>
<organism evidence="1 2">
    <name type="scientific">Racocetra persica</name>
    <dbReference type="NCBI Taxonomy" id="160502"/>
    <lineage>
        <taxon>Eukaryota</taxon>
        <taxon>Fungi</taxon>
        <taxon>Fungi incertae sedis</taxon>
        <taxon>Mucoromycota</taxon>
        <taxon>Glomeromycotina</taxon>
        <taxon>Glomeromycetes</taxon>
        <taxon>Diversisporales</taxon>
        <taxon>Gigasporaceae</taxon>
        <taxon>Racocetra</taxon>
    </lineage>
</organism>
<comment type="caution">
    <text evidence="1">The sequence shown here is derived from an EMBL/GenBank/DDBJ whole genome shotgun (WGS) entry which is preliminary data.</text>
</comment>
<sequence length="333" mass="38555">GNYKEEDLRKQYEEYSKEKNGKVKEININEQLSDQLYPAKNTNPAKRRNKLETLNISEKELEGSLDLTDFTNLKKLYCNDNKLTSLKLNNLTKLETIFCFNNQLTNLGISASNNLENLNCKINQLTDINSLLSNLNSAKLKQLDLRDNDFSESDLTYLSKFVNLEYLELSNNYQKVSDDVFYQSFKPLQYLNKLESLYVKDSSSNRNVYFSSNKKDGSVAGQIRKLISREINLKKQHQKLVFSLLVGNNLLEKIRQSEEGTISKNDLRHIKYSLVVNKIQNTIAYRIANKDGLVDKTIEKLRAKERSLLIRETFDEGDKIEGLLGKYTFNKKD</sequence>
<feature type="non-terminal residue" evidence="1">
    <location>
        <position position="1"/>
    </location>
</feature>
<dbReference type="EMBL" id="CAJVQC010065951">
    <property type="protein sequence ID" value="CAG8805974.1"/>
    <property type="molecule type" value="Genomic_DNA"/>
</dbReference>
<reference evidence="1" key="1">
    <citation type="submission" date="2021-06" db="EMBL/GenBank/DDBJ databases">
        <authorList>
            <person name="Kallberg Y."/>
            <person name="Tangrot J."/>
            <person name="Rosling A."/>
        </authorList>
    </citation>
    <scope>NUCLEOTIDE SEQUENCE</scope>
    <source>
        <strain evidence="1">MA461A</strain>
    </source>
</reference>
<evidence type="ECO:0000313" key="1">
    <source>
        <dbReference type="EMBL" id="CAG8805974.1"/>
    </source>
</evidence>
<keyword evidence="2" id="KW-1185">Reference proteome</keyword>
<protein>
    <submittedName>
        <fullName evidence="1">33408_t:CDS:1</fullName>
    </submittedName>
</protein>